<feature type="domain" description="Mce/MlaD" evidence="9">
    <location>
        <begin position="194"/>
        <end position="261"/>
    </location>
</feature>
<keyword evidence="2" id="KW-1003">Cell membrane</keyword>
<gene>
    <name evidence="10" type="ORF">F931_00421</name>
</gene>
<dbReference type="HOGENOM" id="CLU_018765_3_0_6"/>
<dbReference type="InterPro" id="IPR003399">
    <property type="entry name" value="Mce/MlaD"/>
</dbReference>
<evidence type="ECO:0000256" key="2">
    <source>
        <dbReference type="ARBA" id="ARBA00022475"/>
    </source>
</evidence>
<evidence type="ECO:0000313" key="10">
    <source>
        <dbReference type="EMBL" id="EOQ71355.1"/>
    </source>
</evidence>
<evidence type="ECO:0000256" key="5">
    <source>
        <dbReference type="ARBA" id="ARBA00022989"/>
    </source>
</evidence>
<dbReference type="Pfam" id="PF02470">
    <property type="entry name" value="MlaD"/>
    <property type="match status" value="3"/>
</dbReference>
<name>R8YPL3_ACIPI</name>
<dbReference type="PANTHER" id="PTHR30462:SF0">
    <property type="entry name" value="INTERMEMBRANE TRANSPORT PROTEIN YEBT"/>
    <property type="match status" value="1"/>
</dbReference>
<keyword evidence="6 8" id="KW-0472">Membrane</keyword>
<keyword evidence="5 8" id="KW-1133">Transmembrane helix</keyword>
<evidence type="ECO:0000259" key="9">
    <source>
        <dbReference type="Pfam" id="PF02470"/>
    </source>
</evidence>
<evidence type="ECO:0000256" key="7">
    <source>
        <dbReference type="SAM" id="MobiDB-lite"/>
    </source>
</evidence>
<feature type="domain" description="Mce/MlaD" evidence="9">
    <location>
        <begin position="322"/>
        <end position="417"/>
    </location>
</feature>
<evidence type="ECO:0000256" key="1">
    <source>
        <dbReference type="ARBA" id="ARBA00004533"/>
    </source>
</evidence>
<comment type="subcellular location">
    <subcellularLocation>
        <location evidence="1">Cell inner membrane</location>
    </subcellularLocation>
</comment>
<feature type="region of interest" description="Disordered" evidence="7">
    <location>
        <begin position="13"/>
        <end position="43"/>
    </location>
</feature>
<evidence type="ECO:0000256" key="6">
    <source>
        <dbReference type="ARBA" id="ARBA00023136"/>
    </source>
</evidence>
<feature type="domain" description="Mce/MlaD" evidence="9">
    <location>
        <begin position="77"/>
        <end position="168"/>
    </location>
</feature>
<evidence type="ECO:0000256" key="4">
    <source>
        <dbReference type="ARBA" id="ARBA00022692"/>
    </source>
</evidence>
<accession>R8YPL3</accession>
<evidence type="ECO:0000256" key="8">
    <source>
        <dbReference type="SAM" id="Phobius"/>
    </source>
</evidence>
<feature type="compositionally biased region" description="Polar residues" evidence="7">
    <location>
        <begin position="13"/>
        <end position="23"/>
    </location>
</feature>
<dbReference type="GO" id="GO:0005886">
    <property type="term" value="C:plasma membrane"/>
    <property type="evidence" value="ECO:0007669"/>
    <property type="project" value="UniProtKB-SubCell"/>
</dbReference>
<keyword evidence="4 8" id="KW-0812">Transmembrane</keyword>
<protein>
    <recommendedName>
        <fullName evidence="9">Mce/MlaD domain-containing protein</fullName>
    </recommendedName>
</protein>
<dbReference type="InterPro" id="IPR051800">
    <property type="entry name" value="PqiA-PqiB_transport"/>
</dbReference>
<reference evidence="10 11" key="1">
    <citation type="submission" date="2013-02" db="EMBL/GenBank/DDBJ databases">
        <title>The Genome Sequence of Acinetobacter sp. ANC 4050.</title>
        <authorList>
            <consortium name="The Broad Institute Genome Sequencing Platform"/>
            <consortium name="The Broad Institute Genome Sequencing Center for Infectious Disease"/>
            <person name="Cerqueira G."/>
            <person name="Feldgarden M."/>
            <person name="Courvalin P."/>
            <person name="Perichon B."/>
            <person name="Grillot-Courvalin C."/>
            <person name="Clermont D."/>
            <person name="Rocha E."/>
            <person name="Yoon E.-J."/>
            <person name="Nemec A."/>
            <person name="Walker B."/>
            <person name="Young S.K."/>
            <person name="Zeng Q."/>
            <person name="Gargeya S."/>
            <person name="Fitzgerald M."/>
            <person name="Haas B."/>
            <person name="Abouelleil A."/>
            <person name="Alvarado L."/>
            <person name="Arachchi H.M."/>
            <person name="Berlin A.M."/>
            <person name="Chapman S.B."/>
            <person name="Dewar J."/>
            <person name="Goldberg J."/>
            <person name="Griggs A."/>
            <person name="Gujja S."/>
            <person name="Hansen M."/>
            <person name="Howarth C."/>
            <person name="Imamovic A."/>
            <person name="Larimer J."/>
            <person name="McCowan C."/>
            <person name="Murphy C."/>
            <person name="Neiman D."/>
            <person name="Pearson M."/>
            <person name="Priest M."/>
            <person name="Roberts A."/>
            <person name="Saif S."/>
            <person name="Shea T."/>
            <person name="Sisk P."/>
            <person name="Sykes S."/>
            <person name="Wortman J."/>
            <person name="Nusbaum C."/>
            <person name="Birren B."/>
        </authorList>
    </citation>
    <scope>NUCLEOTIDE SEQUENCE [LARGE SCALE GENOMIC DNA]</scope>
    <source>
        <strain evidence="10 11">ANC 4050</strain>
    </source>
</reference>
<dbReference type="EMBL" id="APQM01000001">
    <property type="protein sequence ID" value="EOQ71355.1"/>
    <property type="molecule type" value="Genomic_DNA"/>
</dbReference>
<comment type="caution">
    <text evidence="10">The sequence shown here is derived from an EMBL/GenBank/DDBJ whole genome shotgun (WGS) entry which is preliminary data.</text>
</comment>
<keyword evidence="3" id="KW-0997">Cell inner membrane</keyword>
<proteinExistence type="predicted"/>
<dbReference type="PANTHER" id="PTHR30462">
    <property type="entry name" value="INTERMEMBRANE TRANSPORT PROTEIN PQIB-RELATED"/>
    <property type="match status" value="1"/>
</dbReference>
<evidence type="ECO:0000256" key="3">
    <source>
        <dbReference type="ARBA" id="ARBA00022519"/>
    </source>
</evidence>
<dbReference type="AlphaFoldDB" id="R8YPL3"/>
<organism evidence="10 11">
    <name type="scientific">Acinetobacter pittii ANC 4050</name>
    <dbReference type="NCBI Taxonomy" id="1217691"/>
    <lineage>
        <taxon>Bacteria</taxon>
        <taxon>Pseudomonadati</taxon>
        <taxon>Pseudomonadota</taxon>
        <taxon>Gammaproteobacteria</taxon>
        <taxon>Moraxellales</taxon>
        <taxon>Moraxellaceae</taxon>
        <taxon>Acinetobacter</taxon>
        <taxon>Acinetobacter calcoaceticus/baumannii complex</taxon>
    </lineage>
</organism>
<feature type="transmembrane region" description="Helical" evidence="8">
    <location>
        <begin position="52"/>
        <end position="74"/>
    </location>
</feature>
<sequence>MIPLIQVNKRTMSMSENEITPGNSDRRDTDIELDSMNDLPEPQEKKSRWKPLLIWLIPLIALLIALSLAIKALLSHGPTIDVSFRTAEGLVAGKTTVRYKQVDIGLVRQIDLSEDRSHVIARIDLRKDASNFAAKDSRFWVVRPRIGTSGVSGIDTLLSGSYIEVDGGKSEEKKLEFTGLEIPPVISSDVPGKIFFLNADDLGSLDVGSPIYYRRINVGQITAYKLSDDGKTVELQTFIRAPYDKFVTTDARFWQASGIDVTLNASGFNLDTQSLASIVAGGIAFGYPENSHATTAANHSRFNLWDSKSDALKDPDGQPRGVIMYFDHSLRGLAVGAPIDFMGIEVGNVKAINAEFTNDYKQMRMRVDAVFYPSRVEKGLALNPNSEIFKDFVEHGWRAQMRTGNLLTGQNYIALDKFPKAKPAKLQILSDDRVVIPTTQTELSGLQAQVSQIADKLTKFPLVEIGQDVRKTLNNMNTAIASTDKLVKQLDGKVAPGLQATLDDVRKTVRSSESILSSDAPLQQDVRKALQQMTRAAASLQLMADYIEQHPESIIRGKTPETDDEK</sequence>
<evidence type="ECO:0000313" key="11">
    <source>
        <dbReference type="Proteomes" id="UP000014024"/>
    </source>
</evidence>
<dbReference type="PATRIC" id="fig|1217691.3.peg.417"/>
<dbReference type="Proteomes" id="UP000014024">
    <property type="component" value="Unassembled WGS sequence"/>
</dbReference>